<evidence type="ECO:0000256" key="8">
    <source>
        <dbReference type="ARBA" id="ARBA00032802"/>
    </source>
</evidence>
<dbReference type="PROSITE" id="PS00584">
    <property type="entry name" value="PFKB_KINASES_2"/>
    <property type="match status" value="1"/>
</dbReference>
<dbReference type="InterPro" id="IPR011611">
    <property type="entry name" value="PfkB_dom"/>
</dbReference>
<dbReference type="GO" id="GO:0044281">
    <property type="term" value="P:small molecule metabolic process"/>
    <property type="evidence" value="ECO:0007669"/>
    <property type="project" value="UniProtKB-ARBA"/>
</dbReference>
<evidence type="ECO:0000256" key="4">
    <source>
        <dbReference type="ARBA" id="ARBA00022679"/>
    </source>
</evidence>
<proteinExistence type="inferred from homology"/>
<keyword evidence="14" id="KW-1185">Reference proteome</keyword>
<keyword evidence="5 11" id="KW-0547">Nucleotide-binding</keyword>
<dbReference type="PANTHER" id="PTHR46566">
    <property type="entry name" value="1-PHOSPHOFRUCTOKINASE-RELATED"/>
    <property type="match status" value="1"/>
</dbReference>
<dbReference type="NCBIfam" id="TIGR03168">
    <property type="entry name" value="1-PFK"/>
    <property type="match status" value="1"/>
</dbReference>
<dbReference type="InterPro" id="IPR022463">
    <property type="entry name" value="1-PFruKinase"/>
</dbReference>
<dbReference type="FunFam" id="3.40.1190.20:FF:000001">
    <property type="entry name" value="Phosphofructokinase"/>
    <property type="match status" value="1"/>
</dbReference>
<reference evidence="13 14" key="1">
    <citation type="submission" date="2017-11" db="EMBL/GenBank/DDBJ databases">
        <title>Genome sequence of Entomoplasma somnilux PYAN-1 (ATCC 49194).</title>
        <authorList>
            <person name="Lo W.-S."/>
            <person name="Gasparich G.E."/>
            <person name="Kuo C.-H."/>
        </authorList>
    </citation>
    <scope>NUCLEOTIDE SEQUENCE [LARGE SCALE GENOMIC DNA]</scope>
    <source>
        <strain evidence="13 14">PYAN-1</strain>
    </source>
</reference>
<accession>A0A2K8NYA5</accession>
<evidence type="ECO:0000256" key="3">
    <source>
        <dbReference type="ARBA" id="ARBA00013596"/>
    </source>
</evidence>
<dbReference type="InterPro" id="IPR029056">
    <property type="entry name" value="Ribokinase-like"/>
</dbReference>
<dbReference type="RefSeq" id="WP_024863778.1">
    <property type="nucleotide sequence ID" value="NZ_CP024965.1"/>
</dbReference>
<sequence length="310" mass="34338">MLYTITLNPALDHIIETTGFNINETNYYNNDYVVIGGKGINVSVVLNNLKANVLSTGVMGEHNKNEFVKKFTELNVKNNFFTFNGKTRTNFKIKNLAAGEETELNGLGEEIPEDIVNNLLTYLDQNIEQDDIVIAAGSIPKSVSTDIYFKIGQLANQKKAIFILDTSKKQMLEGLKSHPYLIKPNIEEICEILDKPFKKYDLPEIKIMIQELKNLGAQNILLSMGSKGSLYFDKNGDIYQVGIAEGKLVNSVGSGDSMIAGFAYGVYKKMDIIKTLQYGSAAGGATAFTQWLGTKAEIENLVNKIIVKKI</sequence>
<dbReference type="EMBL" id="CP024965">
    <property type="protein sequence ID" value="ATZ18536.1"/>
    <property type="molecule type" value="Genomic_DNA"/>
</dbReference>
<dbReference type="NCBIfam" id="TIGR03828">
    <property type="entry name" value="pfkB"/>
    <property type="match status" value="1"/>
</dbReference>
<comment type="function">
    <text evidence="11">Catalyzes the ATP-dependent phosphorylation of fructose-l-phosphate to fructose-l,6-bisphosphate.</text>
</comment>
<dbReference type="CDD" id="cd01164">
    <property type="entry name" value="FruK_PfkB_like"/>
    <property type="match status" value="1"/>
</dbReference>
<name>A0A2K8NYA5_9MOLU</name>
<evidence type="ECO:0000256" key="2">
    <source>
        <dbReference type="ARBA" id="ARBA00012131"/>
    </source>
</evidence>
<dbReference type="KEGG" id="esx:ESOMN_v1c01510"/>
<dbReference type="AlphaFoldDB" id="A0A2K8NYA5"/>
<gene>
    <name evidence="13" type="primary">fruK</name>
    <name evidence="13" type="ORF">ESOMN_v1c01510</name>
</gene>
<dbReference type="GO" id="GO:0005524">
    <property type="term" value="F:ATP binding"/>
    <property type="evidence" value="ECO:0007669"/>
    <property type="project" value="UniProtKB-UniRule"/>
</dbReference>
<evidence type="ECO:0000256" key="1">
    <source>
        <dbReference type="ARBA" id="ARBA00010688"/>
    </source>
</evidence>
<dbReference type="PIRSF" id="PIRSF000535">
    <property type="entry name" value="1PFK/6PFK/LacC"/>
    <property type="match status" value="1"/>
</dbReference>
<dbReference type="Gene3D" id="3.40.1190.20">
    <property type="match status" value="1"/>
</dbReference>
<dbReference type="InterPro" id="IPR017583">
    <property type="entry name" value="Tagatose/fructose_Pkinase"/>
</dbReference>
<dbReference type="PANTHER" id="PTHR46566:SF1">
    <property type="entry name" value="1-PHOSPHOFRUCTOKINASE"/>
    <property type="match status" value="1"/>
</dbReference>
<protein>
    <recommendedName>
        <fullName evidence="3 11">1-phosphofructokinase</fullName>
        <shortName evidence="11">Fru1PK</shortName>
        <ecNumber evidence="2 11">2.7.1.56</ecNumber>
    </recommendedName>
    <alternativeName>
        <fullName evidence="8 11">Fructose 1-phosphate kinase</fullName>
    </alternativeName>
</protein>
<keyword evidence="7 11" id="KW-0067">ATP-binding</keyword>
<dbReference type="Proteomes" id="UP000232230">
    <property type="component" value="Chromosome"/>
</dbReference>
<evidence type="ECO:0000256" key="10">
    <source>
        <dbReference type="PIRNR" id="PIRNR000535"/>
    </source>
</evidence>
<evidence type="ECO:0000256" key="7">
    <source>
        <dbReference type="ARBA" id="ARBA00022840"/>
    </source>
</evidence>
<dbReference type="SUPFAM" id="SSF53613">
    <property type="entry name" value="Ribokinase-like"/>
    <property type="match status" value="1"/>
</dbReference>
<evidence type="ECO:0000256" key="6">
    <source>
        <dbReference type="ARBA" id="ARBA00022777"/>
    </source>
</evidence>
<feature type="domain" description="Carbohydrate kinase PfkB" evidence="12">
    <location>
        <begin position="15"/>
        <end position="287"/>
    </location>
</feature>
<evidence type="ECO:0000256" key="9">
    <source>
        <dbReference type="ARBA" id="ARBA00047745"/>
    </source>
</evidence>
<keyword evidence="4 10" id="KW-0808">Transferase</keyword>
<evidence type="ECO:0000313" key="14">
    <source>
        <dbReference type="Proteomes" id="UP000232230"/>
    </source>
</evidence>
<dbReference type="InterPro" id="IPR002173">
    <property type="entry name" value="Carboh/pur_kinase_PfkB_CS"/>
</dbReference>
<comment type="catalytic activity">
    <reaction evidence="9 11">
        <text>beta-D-fructose 1-phosphate + ATP = beta-D-fructose 1,6-bisphosphate + ADP + H(+)</text>
        <dbReference type="Rhea" id="RHEA:14213"/>
        <dbReference type="ChEBI" id="CHEBI:15378"/>
        <dbReference type="ChEBI" id="CHEBI:30616"/>
        <dbReference type="ChEBI" id="CHEBI:32966"/>
        <dbReference type="ChEBI" id="CHEBI:138881"/>
        <dbReference type="ChEBI" id="CHEBI:456216"/>
        <dbReference type="EC" id="2.7.1.56"/>
    </reaction>
</comment>
<dbReference type="GO" id="GO:0005829">
    <property type="term" value="C:cytosol"/>
    <property type="evidence" value="ECO:0007669"/>
    <property type="project" value="TreeGrafter"/>
</dbReference>
<dbReference type="GO" id="GO:0016052">
    <property type="term" value="P:carbohydrate catabolic process"/>
    <property type="evidence" value="ECO:0007669"/>
    <property type="project" value="UniProtKB-ARBA"/>
</dbReference>
<evidence type="ECO:0000256" key="5">
    <source>
        <dbReference type="ARBA" id="ARBA00022741"/>
    </source>
</evidence>
<organism evidence="13 14">
    <name type="scientific">Williamsoniiplasma somnilux</name>
    <dbReference type="NCBI Taxonomy" id="215578"/>
    <lineage>
        <taxon>Bacteria</taxon>
        <taxon>Bacillati</taxon>
        <taxon>Mycoplasmatota</taxon>
        <taxon>Mollicutes</taxon>
        <taxon>Entomoplasmatales</taxon>
        <taxon>Williamsoniiplasma</taxon>
    </lineage>
</organism>
<dbReference type="EC" id="2.7.1.56" evidence="2 11"/>
<evidence type="ECO:0000256" key="11">
    <source>
        <dbReference type="RuleBase" id="RU369061"/>
    </source>
</evidence>
<evidence type="ECO:0000259" key="12">
    <source>
        <dbReference type="Pfam" id="PF00294"/>
    </source>
</evidence>
<evidence type="ECO:0000313" key="13">
    <source>
        <dbReference type="EMBL" id="ATZ18536.1"/>
    </source>
</evidence>
<dbReference type="Pfam" id="PF00294">
    <property type="entry name" value="PfkB"/>
    <property type="match status" value="1"/>
</dbReference>
<dbReference type="GO" id="GO:0008662">
    <property type="term" value="F:1-phosphofructokinase activity"/>
    <property type="evidence" value="ECO:0007669"/>
    <property type="project" value="UniProtKB-UniRule"/>
</dbReference>
<keyword evidence="6 11" id="KW-0418">Kinase</keyword>
<comment type="similarity">
    <text evidence="1 11">Belongs to the carbohydrate kinase PfkB family.</text>
</comment>